<evidence type="ECO:0000313" key="11">
    <source>
        <dbReference type="EMBL" id="CUN56896.1"/>
    </source>
</evidence>
<dbReference type="GO" id="GO:0043190">
    <property type="term" value="C:ATP-binding cassette (ABC) transporter complex"/>
    <property type="evidence" value="ECO:0007669"/>
    <property type="project" value="InterPro"/>
</dbReference>
<protein>
    <recommendedName>
        <fullName evidence="9">Transport permease protein</fullName>
    </recommendedName>
</protein>
<dbReference type="RefSeq" id="WP_055223072.1">
    <property type="nucleotide sequence ID" value="NZ_CYYW01000003.1"/>
</dbReference>
<evidence type="ECO:0000256" key="1">
    <source>
        <dbReference type="ARBA" id="ARBA00004429"/>
    </source>
</evidence>
<sequence length="260" mass="30676">MYRRSLKEYISEYKFALWELTKRELKRKYARSYMGILWSIFYPLLRMILVVIMFSFVFSKGIDRYPAYYFAGFLLYECFSAATTTSVTCLKDNKDFLFKTKLPRELLVLSRVLTAFVNTLLGFIPFILVLIVYKARLTINVVYVPGILLMFLLFTIGVSYVLSIIYTVFPDIRNIHNNVLFILRFFVALFYTLSWMTPGIQNFIVHNPLYGFIRLTRDCMIYGLEPDLFFVKEILIWSIAMYLIGKLIFKSCVNGVMERL</sequence>
<dbReference type="Pfam" id="PF01061">
    <property type="entry name" value="ABC2_membrane"/>
    <property type="match status" value="1"/>
</dbReference>
<feature type="transmembrane region" description="Helical" evidence="9">
    <location>
        <begin position="33"/>
        <end position="56"/>
    </location>
</feature>
<dbReference type="InterPro" id="IPR013525">
    <property type="entry name" value="ABC2_TM"/>
</dbReference>
<evidence type="ECO:0000256" key="5">
    <source>
        <dbReference type="ARBA" id="ARBA00022519"/>
    </source>
</evidence>
<dbReference type="GO" id="GO:0015920">
    <property type="term" value="P:lipopolysaccharide transport"/>
    <property type="evidence" value="ECO:0007669"/>
    <property type="project" value="TreeGrafter"/>
</dbReference>
<accession>A0A173Y0W5</accession>
<dbReference type="PANTHER" id="PTHR30413:SF8">
    <property type="entry name" value="TRANSPORT PERMEASE PROTEIN"/>
    <property type="match status" value="1"/>
</dbReference>
<comment type="subcellular location">
    <subcellularLocation>
        <location evidence="1">Cell inner membrane</location>
        <topology evidence="1">Multi-pass membrane protein</topology>
    </subcellularLocation>
    <subcellularLocation>
        <location evidence="9">Cell membrane</location>
        <topology evidence="9">Multi-pass membrane protein</topology>
    </subcellularLocation>
</comment>
<evidence type="ECO:0000256" key="8">
    <source>
        <dbReference type="ARBA" id="ARBA00023136"/>
    </source>
</evidence>
<proteinExistence type="inferred from homology"/>
<keyword evidence="3 9" id="KW-0813">Transport</keyword>
<dbReference type="InterPro" id="IPR000412">
    <property type="entry name" value="ABC_2_transport"/>
</dbReference>
<keyword evidence="8 9" id="KW-0472">Membrane</keyword>
<feature type="transmembrane region" description="Helical" evidence="9">
    <location>
        <begin position="147"/>
        <end position="169"/>
    </location>
</feature>
<dbReference type="EMBL" id="CYYW01000003">
    <property type="protein sequence ID" value="CUN56896.1"/>
    <property type="molecule type" value="Genomic_DNA"/>
</dbReference>
<evidence type="ECO:0000256" key="3">
    <source>
        <dbReference type="ARBA" id="ARBA00022448"/>
    </source>
</evidence>
<feature type="transmembrane region" description="Helical" evidence="9">
    <location>
        <begin position="68"/>
        <end position="90"/>
    </location>
</feature>
<organism evidence="11 12">
    <name type="scientific">Agathobacter rectalis</name>
    <dbReference type="NCBI Taxonomy" id="39491"/>
    <lineage>
        <taxon>Bacteria</taxon>
        <taxon>Bacillati</taxon>
        <taxon>Bacillota</taxon>
        <taxon>Clostridia</taxon>
        <taxon>Lachnospirales</taxon>
        <taxon>Lachnospiraceae</taxon>
        <taxon>Agathobacter</taxon>
    </lineage>
</organism>
<feature type="transmembrane region" description="Helical" evidence="9">
    <location>
        <begin position="181"/>
        <end position="200"/>
    </location>
</feature>
<keyword evidence="7 9" id="KW-1133">Transmembrane helix</keyword>
<feature type="transmembrane region" description="Helical" evidence="9">
    <location>
        <begin position="234"/>
        <end position="253"/>
    </location>
</feature>
<evidence type="ECO:0000313" key="12">
    <source>
        <dbReference type="Proteomes" id="UP000095384"/>
    </source>
</evidence>
<evidence type="ECO:0000256" key="7">
    <source>
        <dbReference type="ARBA" id="ARBA00022989"/>
    </source>
</evidence>
<evidence type="ECO:0000256" key="9">
    <source>
        <dbReference type="RuleBase" id="RU361157"/>
    </source>
</evidence>
<dbReference type="PROSITE" id="PS51012">
    <property type="entry name" value="ABC_TM2"/>
    <property type="match status" value="1"/>
</dbReference>
<keyword evidence="6 9" id="KW-0812">Transmembrane</keyword>
<dbReference type="InterPro" id="IPR047817">
    <property type="entry name" value="ABC2_TM_bact-type"/>
</dbReference>
<feature type="transmembrane region" description="Helical" evidence="9">
    <location>
        <begin position="111"/>
        <end position="135"/>
    </location>
</feature>
<keyword evidence="5" id="KW-0997">Cell inner membrane</keyword>
<evidence type="ECO:0000256" key="2">
    <source>
        <dbReference type="ARBA" id="ARBA00007783"/>
    </source>
</evidence>
<dbReference type="GO" id="GO:0140359">
    <property type="term" value="F:ABC-type transporter activity"/>
    <property type="evidence" value="ECO:0007669"/>
    <property type="project" value="InterPro"/>
</dbReference>
<comment type="similarity">
    <text evidence="2 9">Belongs to the ABC-2 integral membrane protein family.</text>
</comment>
<name>A0A173Y0W5_9FIRM</name>
<dbReference type="PIRSF" id="PIRSF006648">
    <property type="entry name" value="DrrB"/>
    <property type="match status" value="1"/>
</dbReference>
<dbReference type="Proteomes" id="UP000095384">
    <property type="component" value="Unassembled WGS sequence"/>
</dbReference>
<evidence type="ECO:0000256" key="6">
    <source>
        <dbReference type="ARBA" id="ARBA00022692"/>
    </source>
</evidence>
<evidence type="ECO:0000256" key="4">
    <source>
        <dbReference type="ARBA" id="ARBA00022475"/>
    </source>
</evidence>
<dbReference type="PANTHER" id="PTHR30413">
    <property type="entry name" value="INNER MEMBRANE TRANSPORT PERMEASE"/>
    <property type="match status" value="1"/>
</dbReference>
<feature type="domain" description="ABC transmembrane type-2" evidence="10">
    <location>
        <begin position="34"/>
        <end position="252"/>
    </location>
</feature>
<reference evidence="11 12" key="1">
    <citation type="submission" date="2015-09" db="EMBL/GenBank/DDBJ databases">
        <authorList>
            <consortium name="Pathogen Informatics"/>
        </authorList>
    </citation>
    <scope>NUCLEOTIDE SEQUENCE [LARGE SCALE GENOMIC DNA]</scope>
    <source>
        <strain evidence="11 12">2789STDY5608860</strain>
    </source>
</reference>
<evidence type="ECO:0000259" key="10">
    <source>
        <dbReference type="PROSITE" id="PS51012"/>
    </source>
</evidence>
<dbReference type="AlphaFoldDB" id="A0A173Y0W5"/>
<keyword evidence="4 9" id="KW-1003">Cell membrane</keyword>
<gene>
    <name evidence="11" type="ORF">ERS852417_00563</name>
</gene>